<dbReference type="OrthoDB" id="1728428at2759"/>
<evidence type="ECO:0000313" key="3">
    <source>
        <dbReference type="EMBL" id="KAH1065075.1"/>
    </source>
</evidence>
<keyword evidence="1" id="KW-0472">Membrane</keyword>
<accession>A0A9D3UZD0</accession>
<reference evidence="3 4" key="1">
    <citation type="journal article" date="2021" name="Plant Biotechnol. J.">
        <title>Multi-omics assisted identification of the key and species-specific regulatory components of drought-tolerant mechanisms in Gossypium stocksii.</title>
        <authorList>
            <person name="Yu D."/>
            <person name="Ke L."/>
            <person name="Zhang D."/>
            <person name="Wu Y."/>
            <person name="Sun Y."/>
            <person name="Mei J."/>
            <person name="Sun J."/>
            <person name="Sun Y."/>
        </authorList>
    </citation>
    <scope>NUCLEOTIDE SEQUENCE [LARGE SCALE GENOMIC DNA]</scope>
    <source>
        <strain evidence="4">cv. E1</strain>
        <tissue evidence="3">Leaf</tissue>
    </source>
</reference>
<evidence type="ECO:0000259" key="2">
    <source>
        <dbReference type="PROSITE" id="PS50878"/>
    </source>
</evidence>
<protein>
    <recommendedName>
        <fullName evidence="2">Reverse transcriptase domain-containing protein</fullName>
    </recommendedName>
</protein>
<keyword evidence="4" id="KW-1185">Reference proteome</keyword>
<feature type="transmembrane region" description="Helical" evidence="1">
    <location>
        <begin position="121"/>
        <end position="143"/>
    </location>
</feature>
<dbReference type="Pfam" id="PF00078">
    <property type="entry name" value="RVT_1"/>
    <property type="match status" value="1"/>
</dbReference>
<dbReference type="AlphaFoldDB" id="A0A9D3UZD0"/>
<organism evidence="3 4">
    <name type="scientific">Gossypium stocksii</name>
    <dbReference type="NCBI Taxonomy" id="47602"/>
    <lineage>
        <taxon>Eukaryota</taxon>
        <taxon>Viridiplantae</taxon>
        <taxon>Streptophyta</taxon>
        <taxon>Embryophyta</taxon>
        <taxon>Tracheophyta</taxon>
        <taxon>Spermatophyta</taxon>
        <taxon>Magnoliopsida</taxon>
        <taxon>eudicotyledons</taxon>
        <taxon>Gunneridae</taxon>
        <taxon>Pentapetalae</taxon>
        <taxon>rosids</taxon>
        <taxon>malvids</taxon>
        <taxon>Malvales</taxon>
        <taxon>Malvaceae</taxon>
        <taxon>Malvoideae</taxon>
        <taxon>Gossypium</taxon>
    </lineage>
</organism>
<dbReference type="PROSITE" id="PS50878">
    <property type="entry name" value="RT_POL"/>
    <property type="match status" value="1"/>
</dbReference>
<dbReference type="CDD" id="cd01650">
    <property type="entry name" value="RT_nLTR_like"/>
    <property type="match status" value="1"/>
</dbReference>
<dbReference type="InterPro" id="IPR043502">
    <property type="entry name" value="DNA/RNA_pol_sf"/>
</dbReference>
<proteinExistence type="predicted"/>
<sequence length="328" mass="37976">MKVIANRFKVIFPNYITPKQAGFIDGRNISDNIIIAQEVIHSMQSRKTCRNWMAIKLDLEKAYDRISWELIDVSLVAVGVPRFLRKVIMGAISSSTMQMLWNRVPYQSFKPMRGIRQGCPLSPYIFVFCMEWLGYLICFEIIARRWKPIQLSRSGLNLSHLFFADDLVIFCKVEMDQALLLKEILKRFCDFSGHKISARRVTLAQSVLLAIPNYFMQSLLVPKGVCDEIEKIVRQFIWGSSIGHHKMALRSNCSHLWRSLSKVWPLFCENIIWSIGDGTTIRGWKDLWVPDVSPLYSYAEAHSRLNLESPLRDWILPNGSWNVEMLSV</sequence>
<dbReference type="PANTHER" id="PTHR31635:SF196">
    <property type="entry name" value="REVERSE TRANSCRIPTASE DOMAIN-CONTAINING PROTEIN-RELATED"/>
    <property type="match status" value="1"/>
</dbReference>
<evidence type="ECO:0000256" key="1">
    <source>
        <dbReference type="SAM" id="Phobius"/>
    </source>
</evidence>
<dbReference type="EMBL" id="JAIQCV010000009">
    <property type="protein sequence ID" value="KAH1065075.1"/>
    <property type="molecule type" value="Genomic_DNA"/>
</dbReference>
<dbReference type="SUPFAM" id="SSF56672">
    <property type="entry name" value="DNA/RNA polymerases"/>
    <property type="match status" value="1"/>
</dbReference>
<evidence type="ECO:0000313" key="4">
    <source>
        <dbReference type="Proteomes" id="UP000828251"/>
    </source>
</evidence>
<keyword evidence="1" id="KW-0812">Transmembrane</keyword>
<keyword evidence="1" id="KW-1133">Transmembrane helix</keyword>
<dbReference type="Proteomes" id="UP000828251">
    <property type="component" value="Unassembled WGS sequence"/>
</dbReference>
<dbReference type="InterPro" id="IPR000477">
    <property type="entry name" value="RT_dom"/>
</dbReference>
<gene>
    <name evidence="3" type="ORF">J1N35_030062</name>
</gene>
<comment type="caution">
    <text evidence="3">The sequence shown here is derived from an EMBL/GenBank/DDBJ whole genome shotgun (WGS) entry which is preliminary data.</text>
</comment>
<feature type="domain" description="Reverse transcriptase" evidence="2">
    <location>
        <begin position="1"/>
        <end position="220"/>
    </location>
</feature>
<dbReference type="PANTHER" id="PTHR31635">
    <property type="entry name" value="REVERSE TRANSCRIPTASE DOMAIN-CONTAINING PROTEIN-RELATED"/>
    <property type="match status" value="1"/>
</dbReference>
<name>A0A9D3UZD0_9ROSI</name>